<name>A0ABU2M4M2_9ACTN</name>
<dbReference type="EMBL" id="JAVREP010000001">
    <property type="protein sequence ID" value="MDT0327593.1"/>
    <property type="molecule type" value="Genomic_DNA"/>
</dbReference>
<gene>
    <name evidence="1" type="ORF">RM479_04130</name>
</gene>
<dbReference type="RefSeq" id="WP_311510348.1">
    <property type="nucleotide sequence ID" value="NZ_JAVREP010000001.1"/>
</dbReference>
<organism evidence="1 2">
    <name type="scientific">Nocardiopsis lambiniae</name>
    <dbReference type="NCBI Taxonomy" id="3075539"/>
    <lineage>
        <taxon>Bacteria</taxon>
        <taxon>Bacillati</taxon>
        <taxon>Actinomycetota</taxon>
        <taxon>Actinomycetes</taxon>
        <taxon>Streptosporangiales</taxon>
        <taxon>Nocardiopsidaceae</taxon>
        <taxon>Nocardiopsis</taxon>
    </lineage>
</organism>
<evidence type="ECO:0000313" key="1">
    <source>
        <dbReference type="EMBL" id="MDT0327593.1"/>
    </source>
</evidence>
<reference evidence="2" key="1">
    <citation type="submission" date="2023-07" db="EMBL/GenBank/DDBJ databases">
        <title>30 novel species of actinomycetes from the DSMZ collection.</title>
        <authorList>
            <person name="Nouioui I."/>
        </authorList>
    </citation>
    <scope>NUCLEOTIDE SEQUENCE [LARGE SCALE GENOMIC DNA]</scope>
    <source>
        <strain evidence="2">DSM 44743</strain>
    </source>
</reference>
<protein>
    <recommendedName>
        <fullName evidence="3">Transposase</fullName>
    </recommendedName>
</protein>
<accession>A0ABU2M4M2</accession>
<proteinExistence type="predicted"/>
<dbReference type="Proteomes" id="UP001183390">
    <property type="component" value="Unassembled WGS sequence"/>
</dbReference>
<keyword evidence="2" id="KW-1185">Reference proteome</keyword>
<evidence type="ECO:0008006" key="3">
    <source>
        <dbReference type="Google" id="ProtNLM"/>
    </source>
</evidence>
<comment type="caution">
    <text evidence="1">The sequence shown here is derived from an EMBL/GenBank/DDBJ whole genome shotgun (WGS) entry which is preliminary data.</text>
</comment>
<evidence type="ECO:0000313" key="2">
    <source>
        <dbReference type="Proteomes" id="UP001183390"/>
    </source>
</evidence>
<sequence length="56" mass="6372">MGVRAWSHRRYPGEVSQLARLLLIEATTTVWGHRPVRECCDPGRHTWAVFSTPVIA</sequence>